<accession>A0ABV2K7C0</accession>
<sequence>MATRKFKNAVGGIYSDAFEVNDSPLFFILSRINGQ</sequence>
<proteinExistence type="predicted"/>
<evidence type="ECO:0000313" key="1">
    <source>
        <dbReference type="EMBL" id="MET3656971.1"/>
    </source>
</evidence>
<protein>
    <submittedName>
        <fullName evidence="1">Uncharacterized protein</fullName>
    </submittedName>
</protein>
<keyword evidence="2" id="KW-1185">Reference proteome</keyword>
<organism evidence="1 2">
    <name type="scientific">Sporosarcina psychrophila</name>
    <name type="common">Bacillus psychrophilus</name>
    <dbReference type="NCBI Taxonomy" id="1476"/>
    <lineage>
        <taxon>Bacteria</taxon>
        <taxon>Bacillati</taxon>
        <taxon>Bacillota</taxon>
        <taxon>Bacilli</taxon>
        <taxon>Bacillales</taxon>
        <taxon>Caryophanaceae</taxon>
        <taxon>Sporosarcina</taxon>
    </lineage>
</organism>
<dbReference type="EMBL" id="JBEPME010000002">
    <property type="protein sequence ID" value="MET3656971.1"/>
    <property type="molecule type" value="Genomic_DNA"/>
</dbReference>
<dbReference type="Proteomes" id="UP001549104">
    <property type="component" value="Unassembled WGS sequence"/>
</dbReference>
<evidence type="ECO:0000313" key="2">
    <source>
        <dbReference type="Proteomes" id="UP001549104"/>
    </source>
</evidence>
<name>A0ABV2K7C0_SPOPS</name>
<comment type="caution">
    <text evidence="1">The sequence shown here is derived from an EMBL/GenBank/DDBJ whole genome shotgun (WGS) entry which is preliminary data.</text>
</comment>
<gene>
    <name evidence="1" type="ORF">ABIC55_002058</name>
</gene>
<reference evidence="1 2" key="1">
    <citation type="submission" date="2024-06" db="EMBL/GenBank/DDBJ databases">
        <title>Sorghum-associated microbial communities from plants grown in Nebraska, USA.</title>
        <authorList>
            <person name="Schachtman D."/>
        </authorList>
    </citation>
    <scope>NUCLEOTIDE SEQUENCE [LARGE SCALE GENOMIC DNA]</scope>
    <source>
        <strain evidence="1 2">1288</strain>
    </source>
</reference>